<dbReference type="InterPro" id="IPR001279">
    <property type="entry name" value="Metallo-B-lactamas"/>
</dbReference>
<dbReference type="SUPFAM" id="SSF56281">
    <property type="entry name" value="Metallo-hydrolase/oxidoreductase"/>
    <property type="match status" value="1"/>
</dbReference>
<comment type="similarity">
    <text evidence="2">Belongs to the metallo-beta-lactamase superfamily. Glyoxalase II family.</text>
</comment>
<evidence type="ECO:0000256" key="2">
    <source>
        <dbReference type="ARBA" id="ARBA00006759"/>
    </source>
</evidence>
<comment type="cofactor">
    <cofactor evidence="1">
        <name>Zn(2+)</name>
        <dbReference type="ChEBI" id="CHEBI:29105"/>
    </cofactor>
</comment>
<protein>
    <recommendedName>
        <fullName evidence="8">Metallo-beta-lactamase domain-containing protein</fullName>
    </recommendedName>
</protein>
<comment type="caution">
    <text evidence="9">The sequence shown here is derived from an EMBL/GenBank/DDBJ whole genome shotgun (WGS) entry which is preliminary data.</text>
</comment>
<evidence type="ECO:0000256" key="1">
    <source>
        <dbReference type="ARBA" id="ARBA00001947"/>
    </source>
</evidence>
<keyword evidence="7" id="KW-0472">Membrane</keyword>
<dbReference type="Pfam" id="PF17778">
    <property type="entry name" value="WHD_BLACT"/>
    <property type="match status" value="1"/>
</dbReference>
<feature type="transmembrane region" description="Helical" evidence="7">
    <location>
        <begin position="1730"/>
        <end position="1750"/>
    </location>
</feature>
<reference evidence="9 10" key="1">
    <citation type="journal article" date="2016" name="Front. Microbiol.">
        <title>Genome and transcriptome sequences reveal the specific parasitism of the nematophagous Purpureocillium lilacinum 36-1.</title>
        <authorList>
            <person name="Xie J."/>
            <person name="Li S."/>
            <person name="Mo C."/>
            <person name="Xiao X."/>
            <person name="Peng D."/>
            <person name="Wang G."/>
            <person name="Xiao Y."/>
        </authorList>
    </citation>
    <scope>NUCLEOTIDE SEQUENCE [LARGE SCALE GENOMIC DNA]</scope>
    <source>
        <strain evidence="9 10">36-1</strain>
    </source>
</reference>
<dbReference type="Pfam" id="PF10348">
    <property type="entry name" value="DUF2427"/>
    <property type="match status" value="1"/>
</dbReference>
<feature type="transmembrane region" description="Helical" evidence="7">
    <location>
        <begin position="1454"/>
        <end position="1475"/>
    </location>
</feature>
<keyword evidence="7" id="KW-1133">Transmembrane helix</keyword>
<dbReference type="InterPro" id="IPR018825">
    <property type="entry name" value="DUF2427"/>
</dbReference>
<feature type="domain" description="Metallo-beta-lactamase" evidence="8">
    <location>
        <begin position="34"/>
        <end position="188"/>
    </location>
</feature>
<feature type="transmembrane region" description="Helical" evidence="7">
    <location>
        <begin position="1283"/>
        <end position="1303"/>
    </location>
</feature>
<feature type="region of interest" description="Disordered" evidence="6">
    <location>
        <begin position="606"/>
        <end position="641"/>
    </location>
</feature>
<feature type="region of interest" description="Disordered" evidence="6">
    <location>
        <begin position="1096"/>
        <end position="1116"/>
    </location>
</feature>
<dbReference type="InterPro" id="IPR041516">
    <property type="entry name" value="LACTB2_WH"/>
</dbReference>
<dbReference type="CDD" id="cd07722">
    <property type="entry name" value="LACTB2-like_MBL-fold"/>
    <property type="match status" value="1"/>
</dbReference>
<dbReference type="Proteomes" id="UP000245956">
    <property type="component" value="Unassembled WGS sequence"/>
</dbReference>
<feature type="transmembrane region" description="Helical" evidence="7">
    <location>
        <begin position="1692"/>
        <end position="1710"/>
    </location>
</feature>
<keyword evidence="5" id="KW-0862">Zinc</keyword>
<dbReference type="PANTHER" id="PTHR31685:SF3">
    <property type="entry name" value="INTEGRAL MEMBRANE PROTEIN (AFU_ORTHOLOGUE AFUA_6G12730)"/>
    <property type="match status" value="1"/>
</dbReference>
<feature type="compositionally biased region" description="Polar residues" evidence="6">
    <location>
        <begin position="1372"/>
        <end position="1392"/>
    </location>
</feature>
<feature type="region of interest" description="Disordered" evidence="6">
    <location>
        <begin position="1368"/>
        <end position="1392"/>
    </location>
</feature>
<dbReference type="Pfam" id="PF10355">
    <property type="entry name" value="Ytp1"/>
    <property type="match status" value="1"/>
</dbReference>
<dbReference type="Gene3D" id="3.60.15.10">
    <property type="entry name" value="Ribonuclease Z/Hydroxyacylglutathione hydrolase-like"/>
    <property type="match status" value="1"/>
</dbReference>
<dbReference type="GO" id="GO:0016787">
    <property type="term" value="F:hydrolase activity"/>
    <property type="evidence" value="ECO:0007669"/>
    <property type="project" value="UniProtKB-KW"/>
</dbReference>
<feature type="transmembrane region" description="Helical" evidence="7">
    <location>
        <begin position="1319"/>
        <end position="1340"/>
    </location>
</feature>
<proteinExistence type="inferred from homology"/>
<dbReference type="InterPro" id="IPR018827">
    <property type="entry name" value="YTP1_C"/>
</dbReference>
<accession>A0A2U3EQZ7</accession>
<feature type="transmembrane region" description="Helical" evidence="7">
    <location>
        <begin position="1253"/>
        <end position="1276"/>
    </location>
</feature>
<evidence type="ECO:0000313" key="9">
    <source>
        <dbReference type="EMBL" id="PWI76933.1"/>
    </source>
</evidence>
<feature type="transmembrane region" description="Helical" evidence="7">
    <location>
        <begin position="1495"/>
        <end position="1518"/>
    </location>
</feature>
<evidence type="ECO:0000313" key="10">
    <source>
        <dbReference type="Proteomes" id="UP000245956"/>
    </source>
</evidence>
<dbReference type="Gene3D" id="1.10.10.10">
    <property type="entry name" value="Winged helix-like DNA-binding domain superfamily/Winged helix DNA-binding domain"/>
    <property type="match status" value="1"/>
</dbReference>
<evidence type="ECO:0000256" key="5">
    <source>
        <dbReference type="ARBA" id="ARBA00022833"/>
    </source>
</evidence>
<evidence type="ECO:0000259" key="8">
    <source>
        <dbReference type="SMART" id="SM00849"/>
    </source>
</evidence>
<keyword evidence="4" id="KW-0378">Hydrolase</keyword>
<feature type="region of interest" description="Disordered" evidence="6">
    <location>
        <begin position="457"/>
        <end position="484"/>
    </location>
</feature>
<dbReference type="EMBL" id="LCWV01000001">
    <property type="protein sequence ID" value="PWI76933.1"/>
    <property type="molecule type" value="Genomic_DNA"/>
</dbReference>
<dbReference type="InterPro" id="IPR036388">
    <property type="entry name" value="WH-like_DNA-bd_sf"/>
</dbReference>
<organism evidence="9 10">
    <name type="scientific">Purpureocillium lilacinum</name>
    <name type="common">Paecilomyces lilacinus</name>
    <dbReference type="NCBI Taxonomy" id="33203"/>
    <lineage>
        <taxon>Eukaryota</taxon>
        <taxon>Fungi</taxon>
        <taxon>Dikarya</taxon>
        <taxon>Ascomycota</taxon>
        <taxon>Pezizomycotina</taxon>
        <taxon>Sordariomycetes</taxon>
        <taxon>Hypocreomycetidae</taxon>
        <taxon>Hypocreales</taxon>
        <taxon>Ophiocordycipitaceae</taxon>
        <taxon>Purpureocillium</taxon>
    </lineage>
</organism>
<dbReference type="InterPro" id="IPR036866">
    <property type="entry name" value="RibonucZ/Hydroxyglut_hydro"/>
</dbReference>
<evidence type="ECO:0000256" key="7">
    <source>
        <dbReference type="SAM" id="Phobius"/>
    </source>
</evidence>
<feature type="transmembrane region" description="Helical" evidence="7">
    <location>
        <begin position="1663"/>
        <end position="1680"/>
    </location>
</feature>
<evidence type="ECO:0000256" key="3">
    <source>
        <dbReference type="ARBA" id="ARBA00022723"/>
    </source>
</evidence>
<evidence type="ECO:0000256" key="4">
    <source>
        <dbReference type="ARBA" id="ARBA00022801"/>
    </source>
</evidence>
<dbReference type="PANTHER" id="PTHR31685">
    <property type="entry name" value="INTEGRAL MEMBRANE PROTEIN (AFU_ORTHOLOGUE AFUA_6G12730)-RELATED"/>
    <property type="match status" value="1"/>
</dbReference>
<feature type="transmembrane region" description="Helical" evidence="7">
    <location>
        <begin position="1626"/>
        <end position="1643"/>
    </location>
</feature>
<gene>
    <name evidence="9" type="ORF">PCL_04127</name>
</gene>
<dbReference type="InterPro" id="IPR047921">
    <property type="entry name" value="LACTB2-like_MBL-fold"/>
</dbReference>
<dbReference type="GO" id="GO:0046872">
    <property type="term" value="F:metal ion binding"/>
    <property type="evidence" value="ECO:0007669"/>
    <property type="project" value="UniProtKB-KW"/>
</dbReference>
<sequence>MAGQQRAPLPPVERLSPACIRILGGNQGKFTLQGTNTYLLGTGRQRILIDTGEGRQAWLDSLKATLESEAATVQTALISHWHQDHTGGIAQLQSLAPGATIFKMDPAPGQSPIEDGQVFRVDGVTLTAVHTPGHTVDHVVFVLEEEDAMFTADNVLGHGTAVFEDLAAYLASLSKMRTLFSGRAYPGHGPVVENGPARIAEYVAHRRQREQQVLEVMSSKASAWSAMDIVKVVYRDVPDSLHAAACGGVVQILDKLQREGRVAGVGDEWGLVGDKPRASTTCLCTTNAARRVLWRGSAAPHILGARTSAPYHPKSHVHPPPPPFVDDRSAAHTSAASPDVGTGPCRQPGSAIARRIGAIEARLLGRNGRHVLTSPWPCFPRPESPEGASAVHVGGPGSDWAPGGPSEAVGSLGCLRFGQGSPSLGWKTLHLSDEMDESTRAAPDGAARLSRCKLAPGRRKRLAKVSPRASWLRRGRAQGDDAARHWSPGLCAAAARRRSTRVVPSGQTEMGRPIMTLTVGRGAHGRKTRDGGGSHLFLCHRGGEGSLATSWLGKLGSDPGRVMGESGIGVRCLTGPASVRERPYDEAAGELKGGAAQYWARGKLKMKEKNERQSSAQGQGTTRHPQADDKSSRPPHVSSALNLWATRPRRVDDFARVSRDVSFLASVVAIIFCHRKLHTYLLEVGAKERGDTYTRGAHLGGGSMQHNFSREGDVEHEACGVEESHCRSAAGQPKRAEADATPCSLAQATEHRGLSLPARGLSWPITAFSLTSILHWKRPASGHWPFPWPLARRLPGWAANLPMAARAVAWFRLSGKTGSRRPLAPLGSRRYPAPPVIAVQQRAAAAPAAFAVRTVIVRGRVLVASRRGALRLHSDACLYAVQYGTGQCSTSPPFLPRSQTPVTRGSVQSECAKHHYAELLLPTRQVIFVGEANDAWPRLPTGDPPTRRTSGRWHSFPLPTAAPPCTAACSCQVPAWRCVRAPEASGVPRSPFSSLGQAARDPWEGWLLSVTVPAHRPAPAAASSLPPATLPLPAPAPVPAPTLRHYQKVEVCGGHPAAHPRRRSITAACAEERQPSMYLIARPRSTRRRLVPVHSAFGKPGRTDAVTNHGSCKPASSRRYRSRISNAATWCPLRRPPVGVGGEGVESWTLRNFRRNVAAAKSQSPLGHPSCRALPRFAMNVAAPLRVSASALLLTAVLASRAHAHGDAAATGMGMDMDGDGDMDTGMGEAGHEQSASQYPPTYFAHPGHVGVIYAHIALMVLAWVFVLPIAVMLSLAKSRYTVASQLLFSITNAVGIGFSIIYNANTPDLYPNNAHHKIGWIVTSVVSAQVFVGLVGRLADAVTSRRAWKSPESLAFMRLSADLPDDEYRMSNDSGQGTEPNTESLRSNSLSTLDGVGDDEHDLPLHARRKEYQHDDELADSSPSPGATSWAATGATRVISSSAWRYFDLAYRIVDRIILPFGFIALTTGIITLGRFFEGAGVFSGLAHWIKGGVFFWLGLFTLGRWSGSFGELGWAWNVRPRARHHQRSKWRPSAEFVESALILFYGSTNIFLEHLGGWGGEWSAQDLEHMAITVLFIGGGLCGILVESTRIRDLLNTTVSDAMPADTFPDEERELRSPPTTYEFSLNPIPALVILLLGIMMSSHHQSTMISTMVHKQWGNLLLGSSFARALTYVLVYLRPPKSVLPSRPPTELLASFGLIAGGIIFMASSSDTVDGMIHYDLDAMFMYTVTMGLVGMLMAWEVVVLAIKGWATRKERQTAPRFAYA</sequence>
<keyword evidence="7" id="KW-0812">Transmembrane</keyword>
<dbReference type="CDD" id="cd08760">
    <property type="entry name" value="Cyt_b561_FRRS1_like"/>
    <property type="match status" value="1"/>
</dbReference>
<dbReference type="FunFam" id="3.60.15.10:FF:000041">
    <property type="entry name" value="Metallo-beta-lactamase domain protein"/>
    <property type="match status" value="1"/>
</dbReference>
<feature type="compositionally biased region" description="Polar residues" evidence="6">
    <location>
        <begin position="613"/>
        <end position="624"/>
    </location>
</feature>
<feature type="transmembrane region" description="Helical" evidence="7">
    <location>
        <begin position="1569"/>
        <end position="1588"/>
    </location>
</feature>
<dbReference type="Pfam" id="PF00753">
    <property type="entry name" value="Lactamase_B"/>
    <property type="match status" value="2"/>
</dbReference>
<dbReference type="SMART" id="SM00849">
    <property type="entry name" value="Lactamase_B"/>
    <property type="match status" value="1"/>
</dbReference>
<feature type="transmembrane region" description="Helical" evidence="7">
    <location>
        <begin position="1538"/>
        <end position="1557"/>
    </location>
</feature>
<dbReference type="GO" id="GO:0044550">
    <property type="term" value="P:secondary metabolite biosynthetic process"/>
    <property type="evidence" value="ECO:0007669"/>
    <property type="project" value="UniProtKB-ARBA"/>
</dbReference>
<evidence type="ECO:0000256" key="6">
    <source>
        <dbReference type="SAM" id="MobiDB-lite"/>
    </source>
</evidence>
<feature type="region of interest" description="Disordered" evidence="6">
    <location>
        <begin position="305"/>
        <end position="346"/>
    </location>
</feature>
<name>A0A2U3EQZ7_PURLI</name>
<keyword evidence="3" id="KW-0479">Metal-binding</keyword>